<gene>
    <name evidence="2" type="ORF">CTEN210_11660</name>
</gene>
<dbReference type="AlphaFoldDB" id="A0AAD3D308"/>
<dbReference type="Proteomes" id="UP001054902">
    <property type="component" value="Unassembled WGS sequence"/>
</dbReference>
<accession>A0AAD3D308</accession>
<dbReference type="EMBL" id="BLLK01000047">
    <property type="protein sequence ID" value="GFH55184.1"/>
    <property type="molecule type" value="Genomic_DNA"/>
</dbReference>
<keyword evidence="3" id="KW-1185">Reference proteome</keyword>
<evidence type="ECO:0000313" key="3">
    <source>
        <dbReference type="Proteomes" id="UP001054902"/>
    </source>
</evidence>
<name>A0AAD3D308_9STRA</name>
<feature type="region of interest" description="Disordered" evidence="1">
    <location>
        <begin position="812"/>
        <end position="834"/>
    </location>
</feature>
<organism evidence="2 3">
    <name type="scientific">Chaetoceros tenuissimus</name>
    <dbReference type="NCBI Taxonomy" id="426638"/>
    <lineage>
        <taxon>Eukaryota</taxon>
        <taxon>Sar</taxon>
        <taxon>Stramenopiles</taxon>
        <taxon>Ochrophyta</taxon>
        <taxon>Bacillariophyta</taxon>
        <taxon>Coscinodiscophyceae</taxon>
        <taxon>Chaetocerotophycidae</taxon>
        <taxon>Chaetocerotales</taxon>
        <taxon>Chaetocerotaceae</taxon>
        <taxon>Chaetoceros</taxon>
    </lineage>
</organism>
<evidence type="ECO:0000313" key="2">
    <source>
        <dbReference type="EMBL" id="GFH55184.1"/>
    </source>
</evidence>
<proteinExistence type="predicted"/>
<feature type="region of interest" description="Disordered" evidence="1">
    <location>
        <begin position="900"/>
        <end position="928"/>
    </location>
</feature>
<comment type="caution">
    <text evidence="2">The sequence shown here is derived from an EMBL/GenBank/DDBJ whole genome shotgun (WGS) entry which is preliminary data.</text>
</comment>
<evidence type="ECO:0000256" key="1">
    <source>
        <dbReference type="SAM" id="MobiDB-lite"/>
    </source>
</evidence>
<feature type="compositionally biased region" description="Polar residues" evidence="1">
    <location>
        <begin position="821"/>
        <end position="834"/>
    </location>
</feature>
<reference evidence="2 3" key="1">
    <citation type="journal article" date="2021" name="Sci. Rep.">
        <title>The genome of the diatom Chaetoceros tenuissimus carries an ancient integrated fragment of an extant virus.</title>
        <authorList>
            <person name="Hongo Y."/>
            <person name="Kimura K."/>
            <person name="Takaki Y."/>
            <person name="Yoshida Y."/>
            <person name="Baba S."/>
            <person name="Kobayashi G."/>
            <person name="Nagasaki K."/>
            <person name="Hano T."/>
            <person name="Tomaru Y."/>
        </authorList>
    </citation>
    <scope>NUCLEOTIDE SEQUENCE [LARGE SCALE GENOMIC DNA]</scope>
    <source>
        <strain evidence="2 3">NIES-3715</strain>
    </source>
</reference>
<sequence>MSWHLVPPLRADENLKGRKLEDESTDKRLQEYKDAIFSTPPRVPVDDPLVGIGFSTPTYLDAMYKVANNNQCPAFQNDFQYIVESYQMIVQGYDKFFHSRQFDNGAVFGPGQCTTSYIGQDNIRKVSMEGVQCIENGHCYRENSLGHLRLNSEIFSRGVWSDGYKGISLGASKEDHDVIRPVVDLLFNGKDEWERDEWETFSDKGNIWKKSEFISSAKRYFGLGSPFVPRDTVRPSSVDLGSDPGAVSMDALEQLYPQINQLLEQLARDAVRNALVMLTRRFEQMRRIVTERSDTRMLSEMDENLVQLDSVMDGIGSIQTIASLGPIGNINVAKELVTIVYRVLEGIKTAIGTMYSFGILLGGTFRPSIPVGWNRPDMNVVLQPIMTSPGYWVPGDFGSIRGGSVLLEEMPMTPRESGLFICDKGIVQFIVEGPVPIRVVTHSDKWMLPYSGLWIWTDVISGSTGLLTEIPPSPPRSGKWTLESGQELYWVPSGENGGGVWVPSSKPNVCNVKDKGIWLNYDSEDFFYVDKISQEPLNAGVFVPESCTSGFAFDEGVFCPLDIVAPDSASNVQEFVVVDDPIDIASEQALSLNQMMNRPPSFMRWIDLPHLQEIRDEILQGDVRNLRRIVMAGHAIADAFLFAGGLSVPAMIKHTVGAFFDEDEEQELERRRLTSTDMKLLILETTRRFPPVLGFTFIDKESGQRIAPLPGMGGYDRNFYGEDIEKIRIRGGLDFYHSRSLNWNEAATVSGNGKRVCPGRSMSLAMAAAFIEALGGLENYCLAPGNSIVYDDSGPSFMNSFSITTWCPEVMPGSPTPAPSNLPSLIPSESPSNMPSEFRLLRDNGEWANCDWLNCSSEDDQMHTKSAKSSKERKRKKKYCPRLYINEGCPDECAGFKVDGEKSPSSKGKGGGPAAPSPTPPSGVEDNVGPIRVLKYPVEDVLDLMNTPVDTVPAHLQYIIGLDQSGAVALDSGLPFADPEYAVNLSGGEWTDATTQSINRCYGGDWSLLFFGEDNDIDRRRANENEKFLKYTNSGEGFLNGISETDERCKFASAMSDEDDNTMQDLDALCCPPKPGKDSCLGENKLGDRGCETISDVCGPVLAENVSTCAMFKRSNTICIGVICDVSNYLVYPLADKNGKPTSYNDHYFSAIKDLRKVKTVFHGIERIQD</sequence>
<protein>
    <submittedName>
        <fullName evidence="2">Uncharacterized protein</fullName>
    </submittedName>
</protein>